<dbReference type="Gene3D" id="3.40.50.300">
    <property type="entry name" value="P-loop containing nucleotide triphosphate hydrolases"/>
    <property type="match status" value="2"/>
</dbReference>
<dbReference type="Proteomes" id="UP000773614">
    <property type="component" value="Unassembled WGS sequence"/>
</dbReference>
<reference evidence="2" key="1">
    <citation type="submission" date="2019-03" db="EMBL/GenBank/DDBJ databases">
        <title>Afifella sp. nov., isolated from activated sludge.</title>
        <authorList>
            <person name="Li Q."/>
            <person name="Liu Y."/>
        </authorList>
    </citation>
    <scope>NUCLEOTIDE SEQUENCE</scope>
    <source>
        <strain evidence="2">L72</strain>
    </source>
</reference>
<dbReference type="EMBL" id="SPKJ01000018">
    <property type="protein sequence ID" value="MYZ47616.1"/>
    <property type="molecule type" value="Genomic_DNA"/>
</dbReference>
<evidence type="ECO:0000313" key="3">
    <source>
        <dbReference type="Proteomes" id="UP000773614"/>
    </source>
</evidence>
<organism evidence="2 3">
    <name type="scientific">Propylenella binzhouense</name>
    <dbReference type="NCBI Taxonomy" id="2555902"/>
    <lineage>
        <taxon>Bacteria</taxon>
        <taxon>Pseudomonadati</taxon>
        <taxon>Pseudomonadota</taxon>
        <taxon>Alphaproteobacteria</taxon>
        <taxon>Hyphomicrobiales</taxon>
        <taxon>Propylenellaceae</taxon>
        <taxon>Propylenella</taxon>
    </lineage>
</organism>
<feature type="domain" description="Helicase HerA central" evidence="1">
    <location>
        <begin position="173"/>
        <end position="416"/>
    </location>
</feature>
<evidence type="ECO:0000259" key="1">
    <source>
        <dbReference type="Pfam" id="PF01935"/>
    </source>
</evidence>
<dbReference type="SUPFAM" id="SSF52540">
    <property type="entry name" value="P-loop containing nucleoside triphosphate hydrolases"/>
    <property type="match status" value="1"/>
</dbReference>
<proteinExistence type="predicted"/>
<keyword evidence="3" id="KW-1185">Reference proteome</keyword>
<dbReference type="PANTHER" id="PTHR42957:SF1">
    <property type="entry name" value="HELICASE MJ1565-RELATED"/>
    <property type="match status" value="1"/>
</dbReference>
<sequence>MSPRGGTRGGLAVLHMRRSRVERADQSVQLRETMQPHFQSPQDAPDARLRAFPIGRVVSVDGAHAVITAPRSDPEALAGEESPLSVGKLLSINAGPVRVIGVIYATAAANQGGQEGEIGPTLVKVELVGQIRDGAKPVFERGIQHYPPIGAGVLPVGPTDLITIYDYGSDETIVIGRLGQDPSIEATVRVQDLLQKHFAVLGTTGCGKSTSVSLILHEILKSSQGARVLLIDPHNEYKGSFGELAHLISPRNLNLPYWLFNFEEFTDVIYRRRPGVPEELDALADFIPLAKARYAQKQEKSSLLLRRDVDDAGHTVDSPVPYRLSDLLALIDDQLGKLEGKEDRPRLRRLRARIQSVAQDPRYQFMFSSRTIEDSMAELLKTLFRIPTEGKPITIVELAGFPAEVVDAVVSVLCRLAFELGMWGNGRVPILVVAEEAHRYVPADKRLGFGPTRRAISRIAKEGRKYGVYLGVVTQRPSELDPTILSQCSTIFAMRLANDADHAIIRSAVSDAATSTLEALPSMGNREALAFGEAVSMPMRVRFTNLPESMLPKSKLRGLQDDSAEAQSGGFVEEVVQRWRSVEHRGR</sequence>
<comment type="caution">
    <text evidence="2">The sequence shown here is derived from an EMBL/GenBank/DDBJ whole genome shotgun (WGS) entry which is preliminary data.</text>
</comment>
<evidence type="ECO:0000313" key="2">
    <source>
        <dbReference type="EMBL" id="MYZ47616.1"/>
    </source>
</evidence>
<gene>
    <name evidence="2" type="ORF">E4O86_07810</name>
</gene>
<protein>
    <submittedName>
        <fullName evidence="2">DUF87 domain-containing protein</fullName>
    </submittedName>
</protein>
<accession>A0A964WT63</accession>
<name>A0A964WT63_9HYPH</name>
<dbReference type="InterPro" id="IPR027417">
    <property type="entry name" value="P-loop_NTPase"/>
</dbReference>
<dbReference type="AlphaFoldDB" id="A0A964WT63"/>
<dbReference type="InterPro" id="IPR008571">
    <property type="entry name" value="HerA-like"/>
</dbReference>
<dbReference type="Pfam" id="PF01935">
    <property type="entry name" value="DUF87"/>
    <property type="match status" value="1"/>
</dbReference>
<dbReference type="InterPro" id="IPR002789">
    <property type="entry name" value="HerA_central"/>
</dbReference>
<dbReference type="PANTHER" id="PTHR42957">
    <property type="entry name" value="HELICASE MJ1565-RELATED"/>
    <property type="match status" value="1"/>
</dbReference>